<dbReference type="RefSeq" id="WP_276094409.1">
    <property type="nucleotide sequence ID" value="NZ_JARJBC010000010.1"/>
</dbReference>
<proteinExistence type="predicted"/>
<evidence type="ECO:0000313" key="3">
    <source>
        <dbReference type="Proteomes" id="UP001216579"/>
    </source>
</evidence>
<dbReference type="EMBL" id="JARJBC010000010">
    <property type="protein sequence ID" value="MDF3291165.1"/>
    <property type="molecule type" value="Genomic_DNA"/>
</dbReference>
<name>A0ABT5ZMV8_9ACTN</name>
<sequence>MKNGTIRTLGAAALGVAFAAAAAGTASAANVAPSALPAVNPATALDGLTQKLPVQQATNLLPGVGTTVESAQGVLRGLSGPDGNGLLGGLKPGTLPISSVTDAVGAVGH</sequence>
<comment type="caution">
    <text evidence="2">The sequence shown here is derived from an EMBL/GenBank/DDBJ whole genome shotgun (WGS) entry which is preliminary data.</text>
</comment>
<protein>
    <recommendedName>
        <fullName evidence="4">ATP-binding protein</fullName>
    </recommendedName>
</protein>
<gene>
    <name evidence="2" type="ORF">P3G67_18380</name>
</gene>
<evidence type="ECO:0000313" key="2">
    <source>
        <dbReference type="EMBL" id="MDF3291165.1"/>
    </source>
</evidence>
<feature type="chain" id="PRO_5047058223" description="ATP-binding protein" evidence="1">
    <location>
        <begin position="29"/>
        <end position="109"/>
    </location>
</feature>
<evidence type="ECO:0000256" key="1">
    <source>
        <dbReference type="SAM" id="SignalP"/>
    </source>
</evidence>
<accession>A0ABT5ZMV8</accession>
<keyword evidence="1" id="KW-0732">Signal</keyword>
<reference evidence="2 3" key="1">
    <citation type="submission" date="2023-03" db="EMBL/GenBank/DDBJ databases">
        <title>Draft genome sequence of Streptomyces sp. RB6PN23 isolated from peat swamp forest in Thailand.</title>
        <authorList>
            <person name="Klaysubun C."/>
            <person name="Duangmal K."/>
        </authorList>
    </citation>
    <scope>NUCLEOTIDE SEQUENCE [LARGE SCALE GENOMIC DNA]</scope>
    <source>
        <strain evidence="2 3">RB6PN23</strain>
    </source>
</reference>
<organism evidence="2 3">
    <name type="scientific">Streptomyces silvisoli</name>
    <dbReference type="NCBI Taxonomy" id="3034235"/>
    <lineage>
        <taxon>Bacteria</taxon>
        <taxon>Bacillati</taxon>
        <taxon>Actinomycetota</taxon>
        <taxon>Actinomycetes</taxon>
        <taxon>Kitasatosporales</taxon>
        <taxon>Streptomycetaceae</taxon>
        <taxon>Streptomyces</taxon>
    </lineage>
</organism>
<feature type="signal peptide" evidence="1">
    <location>
        <begin position="1"/>
        <end position="28"/>
    </location>
</feature>
<evidence type="ECO:0008006" key="4">
    <source>
        <dbReference type="Google" id="ProtNLM"/>
    </source>
</evidence>
<dbReference type="Proteomes" id="UP001216579">
    <property type="component" value="Unassembled WGS sequence"/>
</dbReference>
<keyword evidence="3" id="KW-1185">Reference proteome</keyword>